<organism evidence="1 2">
    <name type="scientific">Nelumbo nucifera</name>
    <name type="common">Sacred lotus</name>
    <dbReference type="NCBI Taxonomy" id="4432"/>
    <lineage>
        <taxon>Eukaryota</taxon>
        <taxon>Viridiplantae</taxon>
        <taxon>Streptophyta</taxon>
        <taxon>Embryophyta</taxon>
        <taxon>Tracheophyta</taxon>
        <taxon>Spermatophyta</taxon>
        <taxon>Magnoliopsida</taxon>
        <taxon>Proteales</taxon>
        <taxon>Nelumbonaceae</taxon>
        <taxon>Nelumbo</taxon>
    </lineage>
</organism>
<accession>A0A822YW81</accession>
<gene>
    <name evidence="1" type="ORF">HUJ06_007438</name>
</gene>
<evidence type="ECO:0000313" key="1">
    <source>
        <dbReference type="EMBL" id="DAD36797.1"/>
    </source>
</evidence>
<dbReference type="EMBL" id="DUZY01000004">
    <property type="protein sequence ID" value="DAD36797.1"/>
    <property type="molecule type" value="Genomic_DNA"/>
</dbReference>
<protein>
    <submittedName>
        <fullName evidence="1">Uncharacterized protein</fullName>
    </submittedName>
</protein>
<comment type="caution">
    <text evidence="1">The sequence shown here is derived from an EMBL/GenBank/DDBJ whole genome shotgun (WGS) entry which is preliminary data.</text>
</comment>
<name>A0A822YW81_NELNU</name>
<dbReference type="Proteomes" id="UP000607653">
    <property type="component" value="Unassembled WGS sequence"/>
</dbReference>
<sequence length="57" mass="6614">MCNNELRRLASLHADMNPEDDLLGGEEDLLFEENLETEMRENETLLNNHLALMKKTV</sequence>
<keyword evidence="2" id="KW-1185">Reference proteome</keyword>
<proteinExistence type="predicted"/>
<dbReference type="AlphaFoldDB" id="A0A822YW81"/>
<reference evidence="1 2" key="1">
    <citation type="journal article" date="2020" name="Mol. Biol. Evol.">
        <title>Distinct Expression and Methylation Patterns for Genes with Different Fates following a Single Whole-Genome Duplication in Flowering Plants.</title>
        <authorList>
            <person name="Shi T."/>
            <person name="Rahmani R.S."/>
            <person name="Gugger P.F."/>
            <person name="Wang M."/>
            <person name="Li H."/>
            <person name="Zhang Y."/>
            <person name="Li Z."/>
            <person name="Wang Q."/>
            <person name="Van de Peer Y."/>
            <person name="Marchal K."/>
            <person name="Chen J."/>
        </authorList>
    </citation>
    <scope>NUCLEOTIDE SEQUENCE [LARGE SCALE GENOMIC DNA]</scope>
    <source>
        <tissue evidence="1">Leaf</tissue>
    </source>
</reference>
<evidence type="ECO:0000313" key="2">
    <source>
        <dbReference type="Proteomes" id="UP000607653"/>
    </source>
</evidence>